<sequence>MKQVLNAVATLLMRAAHGRAEQVMHMQAQARSKAAEDYRANAGGWN</sequence>
<protein>
    <submittedName>
        <fullName evidence="1">Uncharacterized protein</fullName>
    </submittedName>
</protein>
<proteinExistence type="predicted"/>
<comment type="caution">
    <text evidence="1">The sequence shown here is derived from an EMBL/GenBank/DDBJ whole genome shotgun (WGS) entry which is preliminary data.</text>
</comment>
<evidence type="ECO:0000313" key="1">
    <source>
        <dbReference type="EMBL" id="MFC5460962.1"/>
    </source>
</evidence>
<gene>
    <name evidence="1" type="ORF">ACFPN5_14215</name>
</gene>
<dbReference type="EMBL" id="JBHSMU010000014">
    <property type="protein sequence ID" value="MFC5460962.1"/>
    <property type="molecule type" value="Genomic_DNA"/>
</dbReference>
<dbReference type="Proteomes" id="UP001596050">
    <property type="component" value="Unassembled WGS sequence"/>
</dbReference>
<reference evidence="2" key="1">
    <citation type="journal article" date="2019" name="Int. J. Syst. Evol. Microbiol.">
        <title>The Global Catalogue of Microorganisms (GCM) 10K type strain sequencing project: providing services to taxonomists for standard genome sequencing and annotation.</title>
        <authorList>
            <consortium name="The Broad Institute Genomics Platform"/>
            <consortium name="The Broad Institute Genome Sequencing Center for Infectious Disease"/>
            <person name="Wu L."/>
            <person name="Ma J."/>
        </authorList>
    </citation>
    <scope>NUCLEOTIDE SEQUENCE [LARGE SCALE GENOMIC DNA]</scope>
    <source>
        <strain evidence="2">KACC 12649</strain>
    </source>
</reference>
<accession>A0ABW0L7L3</accession>
<keyword evidence="2" id="KW-1185">Reference proteome</keyword>
<name>A0ABW0L7L3_9BURK</name>
<dbReference type="RefSeq" id="WP_379784340.1">
    <property type="nucleotide sequence ID" value="NZ_JBHSMU010000014.1"/>
</dbReference>
<evidence type="ECO:0000313" key="2">
    <source>
        <dbReference type="Proteomes" id="UP001596050"/>
    </source>
</evidence>
<organism evidence="1 2">
    <name type="scientific">Massilia niabensis</name>
    <dbReference type="NCBI Taxonomy" id="544910"/>
    <lineage>
        <taxon>Bacteria</taxon>
        <taxon>Pseudomonadati</taxon>
        <taxon>Pseudomonadota</taxon>
        <taxon>Betaproteobacteria</taxon>
        <taxon>Burkholderiales</taxon>
        <taxon>Oxalobacteraceae</taxon>
        <taxon>Telluria group</taxon>
        <taxon>Massilia</taxon>
    </lineage>
</organism>